<keyword evidence="3 7" id="KW-0808">Transferase</keyword>
<dbReference type="InterPro" id="IPR016039">
    <property type="entry name" value="Thiolase-like"/>
</dbReference>
<evidence type="ECO:0000256" key="2">
    <source>
        <dbReference type="ARBA" id="ARBA00012705"/>
    </source>
</evidence>
<dbReference type="SUPFAM" id="SSF53901">
    <property type="entry name" value="Thiolase-like"/>
    <property type="match status" value="2"/>
</dbReference>
<evidence type="ECO:0000256" key="6">
    <source>
        <dbReference type="PIRSR" id="PIRSR000429-1"/>
    </source>
</evidence>
<feature type="active site" description="Acyl-thioester intermediate" evidence="6">
    <location>
        <position position="89"/>
    </location>
</feature>
<keyword evidence="4 7" id="KW-0012">Acyltransferase</keyword>
<dbReference type="PANTHER" id="PTHR18919:SF107">
    <property type="entry name" value="ACETYL-COA ACETYLTRANSFERASE, CYTOSOLIC"/>
    <property type="match status" value="1"/>
</dbReference>
<dbReference type="Gene3D" id="3.40.47.10">
    <property type="match status" value="1"/>
</dbReference>
<dbReference type="PANTHER" id="PTHR18919">
    <property type="entry name" value="ACETYL-COA C-ACYLTRANSFERASE"/>
    <property type="match status" value="1"/>
</dbReference>
<evidence type="ECO:0000259" key="8">
    <source>
        <dbReference type="Pfam" id="PF00108"/>
    </source>
</evidence>
<dbReference type="CDD" id="cd00751">
    <property type="entry name" value="thiolase"/>
    <property type="match status" value="1"/>
</dbReference>
<dbReference type="GO" id="GO:0003985">
    <property type="term" value="F:acetyl-CoA C-acetyltransferase activity"/>
    <property type="evidence" value="ECO:0007669"/>
    <property type="project" value="UniProtKB-EC"/>
</dbReference>
<evidence type="ECO:0000256" key="5">
    <source>
        <dbReference type="ARBA" id="ARBA00030755"/>
    </source>
</evidence>
<dbReference type="Pfam" id="PF02803">
    <property type="entry name" value="Thiolase_C"/>
    <property type="match status" value="1"/>
</dbReference>
<dbReference type="Proteomes" id="UP000053557">
    <property type="component" value="Unassembled WGS sequence"/>
</dbReference>
<dbReference type="InterPro" id="IPR020615">
    <property type="entry name" value="Thiolase_acyl_enz_int_AS"/>
</dbReference>
<evidence type="ECO:0000259" key="9">
    <source>
        <dbReference type="Pfam" id="PF02803"/>
    </source>
</evidence>
<dbReference type="NCBIfam" id="TIGR01930">
    <property type="entry name" value="AcCoA-C-Actrans"/>
    <property type="match status" value="1"/>
</dbReference>
<dbReference type="EMBL" id="LPVJ01000071">
    <property type="protein sequence ID" value="KUO94709.1"/>
    <property type="molecule type" value="Genomic_DNA"/>
</dbReference>
<dbReference type="PROSITE" id="PS00099">
    <property type="entry name" value="THIOLASE_3"/>
    <property type="match status" value="1"/>
</dbReference>
<dbReference type="InterPro" id="IPR020617">
    <property type="entry name" value="Thiolase_C"/>
</dbReference>
<feature type="active site" description="Proton acceptor" evidence="6">
    <location>
        <position position="382"/>
    </location>
</feature>
<dbReference type="PIRSF" id="PIRSF000429">
    <property type="entry name" value="Ac-CoA_Ac_transf"/>
    <property type="match status" value="1"/>
</dbReference>
<gene>
    <name evidence="10" type="ORF">ATW55_02260</name>
</gene>
<evidence type="ECO:0000256" key="4">
    <source>
        <dbReference type="ARBA" id="ARBA00023315"/>
    </source>
</evidence>
<name>A0A101XNI7_9BACL</name>
<feature type="domain" description="Thiolase C-terminal" evidence="9">
    <location>
        <begin position="274"/>
        <end position="395"/>
    </location>
</feature>
<dbReference type="InterPro" id="IPR002155">
    <property type="entry name" value="Thiolase"/>
</dbReference>
<dbReference type="OrthoDB" id="2379477at2"/>
<evidence type="ECO:0000256" key="3">
    <source>
        <dbReference type="ARBA" id="ARBA00022679"/>
    </source>
</evidence>
<dbReference type="InterPro" id="IPR020610">
    <property type="entry name" value="Thiolase_AS"/>
</dbReference>
<dbReference type="RefSeq" id="WP_067720297.1">
    <property type="nucleotide sequence ID" value="NZ_LPVJ01000071.1"/>
</dbReference>
<keyword evidence="11" id="KW-1185">Reference proteome</keyword>
<dbReference type="AlphaFoldDB" id="A0A101XNI7"/>
<dbReference type="Pfam" id="PF00108">
    <property type="entry name" value="Thiolase_N"/>
    <property type="match status" value="1"/>
</dbReference>
<feature type="domain" description="Thiolase N-terminal" evidence="8">
    <location>
        <begin position="4"/>
        <end position="265"/>
    </location>
</feature>
<reference evidence="10 11" key="1">
    <citation type="submission" date="2015-12" db="EMBL/GenBank/DDBJ databases">
        <title>Draft genome sequence of Acidibacillus ferrooxidans ITV001, isolated from a chalcopyrite acid mine drainage site in Brazil.</title>
        <authorList>
            <person name="Dall'Agnol H."/>
            <person name="Nancucheo I."/>
            <person name="Johnson B."/>
            <person name="Oliveira R."/>
            <person name="Leite L."/>
            <person name="Pylro V."/>
            <person name="Nunes G.L."/>
            <person name="Tzotzos G."/>
            <person name="Fernandes G.R."/>
            <person name="Dutra J."/>
            <person name="Orellana S.C."/>
            <person name="Oliveira G."/>
        </authorList>
    </citation>
    <scope>NUCLEOTIDE SEQUENCE [LARGE SCALE GENOMIC DNA]</scope>
    <source>
        <strain evidence="11">ITV01</strain>
    </source>
</reference>
<dbReference type="FunFam" id="3.40.47.10:FF:000010">
    <property type="entry name" value="Acetyl-CoA acetyltransferase (Thiolase)"/>
    <property type="match status" value="1"/>
</dbReference>
<dbReference type="EC" id="2.3.1.9" evidence="2"/>
<organism evidence="10 11">
    <name type="scientific">Ferroacidibacillus organovorans</name>
    <dbReference type="NCBI Taxonomy" id="1765683"/>
    <lineage>
        <taxon>Bacteria</taxon>
        <taxon>Bacillati</taxon>
        <taxon>Bacillota</taxon>
        <taxon>Bacilli</taxon>
        <taxon>Bacillales</taxon>
        <taxon>Alicyclobacillaceae</taxon>
        <taxon>Ferroacidibacillus</taxon>
    </lineage>
</organism>
<comment type="similarity">
    <text evidence="1 7">Belongs to the thiolase-like superfamily. Thiolase family.</text>
</comment>
<comment type="caution">
    <text evidence="10">The sequence shown here is derived from an EMBL/GenBank/DDBJ whole genome shotgun (WGS) entry which is preliminary data.</text>
</comment>
<proteinExistence type="inferred from homology"/>
<sequence length="397" mass="42255">MENVWIVDYLRTPIGRQGGVLKGVRPDDLAAHVIKTLVMRTEIDPLGIDEVVMGCVNQAGEDNRNVARMAVLLAGLPVETPAVTVNRLCASGLEAVNQGARSIMVGDADVVVAGGVESMTRAPWVLQKPDAATPRGNQTLWDTALGWRMANPDFPYPTESMGETAENVAQLYQIDRVAQDEFAFLSQKRAAQAVRSGILAQEIAPIEVKQGKQTVRIDQDEHPRPETTMEGLAALRPAFKPDGTVTAGNSAGINDGAAALLLVSERRGRELGVKPLARIRGSVATGVHPSTMGLGPISAVRKLMVKMGLTMDEIDWFELNEAFAAQALACIRELSLLIERVNPHGGAISLGHPLGCSGARILGALALQLQRSGARYGVATLCVGLGQGVATLLERVE</sequence>
<evidence type="ECO:0000313" key="10">
    <source>
        <dbReference type="EMBL" id="KUO94709.1"/>
    </source>
</evidence>
<dbReference type="InterPro" id="IPR020613">
    <property type="entry name" value="Thiolase_CS"/>
</dbReference>
<evidence type="ECO:0000313" key="11">
    <source>
        <dbReference type="Proteomes" id="UP000053557"/>
    </source>
</evidence>
<accession>A0A101XNI7</accession>
<dbReference type="InterPro" id="IPR020616">
    <property type="entry name" value="Thiolase_N"/>
</dbReference>
<evidence type="ECO:0000256" key="7">
    <source>
        <dbReference type="RuleBase" id="RU003557"/>
    </source>
</evidence>
<dbReference type="PROSITE" id="PS00098">
    <property type="entry name" value="THIOLASE_1"/>
    <property type="match status" value="1"/>
</dbReference>
<feature type="active site" description="Proton acceptor" evidence="6">
    <location>
        <position position="352"/>
    </location>
</feature>
<evidence type="ECO:0000256" key="1">
    <source>
        <dbReference type="ARBA" id="ARBA00010982"/>
    </source>
</evidence>
<protein>
    <recommendedName>
        <fullName evidence="2">acetyl-CoA C-acetyltransferase</fullName>
        <ecNumber evidence="2">2.3.1.9</ecNumber>
    </recommendedName>
    <alternativeName>
        <fullName evidence="5">Acetoacetyl-CoA thiolase</fullName>
    </alternativeName>
</protein>
<dbReference type="PROSITE" id="PS00737">
    <property type="entry name" value="THIOLASE_2"/>
    <property type="match status" value="1"/>
</dbReference>